<evidence type="ECO:0000313" key="3">
    <source>
        <dbReference type="EMBL" id="PLT29199.1"/>
    </source>
</evidence>
<name>A0A2N5M4A9_9BACI</name>
<feature type="domain" description="Glycosyl transferase family 1" evidence="1">
    <location>
        <begin position="278"/>
        <end position="438"/>
    </location>
</feature>
<organism evidence="3 4">
    <name type="scientific">Peribacillus deserti</name>
    <dbReference type="NCBI Taxonomy" id="673318"/>
    <lineage>
        <taxon>Bacteria</taxon>
        <taxon>Bacillati</taxon>
        <taxon>Bacillota</taxon>
        <taxon>Bacilli</taxon>
        <taxon>Bacillales</taxon>
        <taxon>Bacillaceae</taxon>
        <taxon>Peribacillus</taxon>
    </lineage>
</organism>
<sequence length="476" mass="53735">MLITFENSIKSYYEGTKRISITKQLEEELFSLIGLSKEILLTEDTAPESHIFTSLKKERVHTILERAVSKSSDQKSLNILMLTWEFPPHVIGGLSRHVFGLAKAMSDMGHHIHVLTVQQENTSEYEVLDDISVHRVTPLTSGDSSFLDWTACLNVAMADKIREICLEEAIDLIHAHDWLVAAAASTAVRHENTGLAVTIHSTEYGRNNGIYNELQKKIHRQEEQLIAAADKVIVCSEYMKDELKTVFQCEDEDLVMLPNGITEEEVLSLADTDFSRYIADRDFPIIYSWGRVVREKGFQTLIKAVALLKNKQNKVHLIISGKGPYLPFLKNLAREKGVQDYVTFTGFIPDEERNAILRKSIAAVFPSDYEPFGIVALEAMAAAKPVIAAKTGGLKCIFKHMEEGYHFNPGNEVQLAEWIEFLLKNPEEANKTAVQGRQAALTLYNWGKIGKETEAVYRKILMDRCLRKEGGKHENK</sequence>
<dbReference type="Pfam" id="PF00534">
    <property type="entry name" value="Glycos_transf_1"/>
    <property type="match status" value="1"/>
</dbReference>
<feature type="domain" description="Glycosyltransferase subfamily 4-like N-terminal" evidence="2">
    <location>
        <begin position="91"/>
        <end position="264"/>
    </location>
</feature>
<dbReference type="CDD" id="cd03801">
    <property type="entry name" value="GT4_PimA-like"/>
    <property type="match status" value="1"/>
</dbReference>
<evidence type="ECO:0000259" key="2">
    <source>
        <dbReference type="Pfam" id="PF13439"/>
    </source>
</evidence>
<dbReference type="InterPro" id="IPR001296">
    <property type="entry name" value="Glyco_trans_1"/>
</dbReference>
<dbReference type="AlphaFoldDB" id="A0A2N5M4A9"/>
<reference evidence="3 4" key="1">
    <citation type="submission" date="2017-11" db="EMBL/GenBank/DDBJ databases">
        <title>Comparitive Functional Genomics of Dry Heat Resistant strains isolated from the Viking Spacecraft.</title>
        <authorList>
            <person name="Seuylemezian A."/>
            <person name="Cooper K."/>
            <person name="Vaishampayan P."/>
        </authorList>
    </citation>
    <scope>NUCLEOTIDE SEQUENCE [LARGE SCALE GENOMIC DNA]</scope>
    <source>
        <strain evidence="3 4">V1-29</strain>
    </source>
</reference>
<dbReference type="SUPFAM" id="SSF53756">
    <property type="entry name" value="UDP-Glycosyltransferase/glycogen phosphorylase"/>
    <property type="match status" value="1"/>
</dbReference>
<dbReference type="RefSeq" id="WP_101643471.1">
    <property type="nucleotide sequence ID" value="NZ_PGUY01000045.1"/>
</dbReference>
<comment type="caution">
    <text evidence="3">The sequence shown here is derived from an EMBL/GenBank/DDBJ whole genome shotgun (WGS) entry which is preliminary data.</text>
</comment>
<evidence type="ECO:0000313" key="4">
    <source>
        <dbReference type="Proteomes" id="UP000234748"/>
    </source>
</evidence>
<evidence type="ECO:0000259" key="1">
    <source>
        <dbReference type="Pfam" id="PF00534"/>
    </source>
</evidence>
<keyword evidence="3" id="KW-0808">Transferase</keyword>
<dbReference type="GO" id="GO:0016757">
    <property type="term" value="F:glycosyltransferase activity"/>
    <property type="evidence" value="ECO:0007669"/>
    <property type="project" value="InterPro"/>
</dbReference>
<dbReference type="InterPro" id="IPR028098">
    <property type="entry name" value="Glyco_trans_4-like_N"/>
</dbReference>
<dbReference type="EMBL" id="PGUY01000045">
    <property type="protein sequence ID" value="PLT29199.1"/>
    <property type="molecule type" value="Genomic_DNA"/>
</dbReference>
<keyword evidence="4" id="KW-1185">Reference proteome</keyword>
<dbReference type="PANTHER" id="PTHR45947:SF3">
    <property type="entry name" value="SULFOQUINOVOSYL TRANSFERASE SQD2"/>
    <property type="match status" value="1"/>
</dbReference>
<dbReference type="Gene3D" id="3.40.50.2000">
    <property type="entry name" value="Glycogen Phosphorylase B"/>
    <property type="match status" value="2"/>
</dbReference>
<dbReference type="Proteomes" id="UP000234748">
    <property type="component" value="Unassembled WGS sequence"/>
</dbReference>
<accession>A0A2N5M4A9</accession>
<dbReference type="OrthoDB" id="9803279at2"/>
<gene>
    <name evidence="3" type="ORF">CUU66_14740</name>
</gene>
<protein>
    <submittedName>
        <fullName evidence="3">Glycosyltransferase family 1 protein</fullName>
    </submittedName>
</protein>
<proteinExistence type="predicted"/>
<dbReference type="PANTHER" id="PTHR45947">
    <property type="entry name" value="SULFOQUINOVOSYL TRANSFERASE SQD2"/>
    <property type="match status" value="1"/>
</dbReference>
<dbReference type="Pfam" id="PF13439">
    <property type="entry name" value="Glyco_transf_4"/>
    <property type="match status" value="1"/>
</dbReference>
<dbReference type="InterPro" id="IPR050194">
    <property type="entry name" value="Glycosyltransferase_grp1"/>
</dbReference>